<keyword evidence="3" id="KW-1185">Reference proteome</keyword>
<dbReference type="EMBL" id="KK853022">
    <property type="protein sequence ID" value="KDR12363.1"/>
    <property type="molecule type" value="Genomic_DNA"/>
</dbReference>
<proteinExistence type="predicted"/>
<evidence type="ECO:0000313" key="2">
    <source>
        <dbReference type="EMBL" id="KDR12363.1"/>
    </source>
</evidence>
<gene>
    <name evidence="2" type="ORF">L798_13656</name>
</gene>
<name>A0A067QRJ1_ZOONE</name>
<feature type="transmembrane region" description="Helical" evidence="1">
    <location>
        <begin position="210"/>
        <end position="233"/>
    </location>
</feature>
<protein>
    <submittedName>
        <fullName evidence="2">Uncharacterized protein</fullName>
    </submittedName>
</protein>
<keyword evidence="1" id="KW-0472">Membrane</keyword>
<evidence type="ECO:0000313" key="3">
    <source>
        <dbReference type="Proteomes" id="UP000027135"/>
    </source>
</evidence>
<dbReference type="InParanoid" id="A0A067QRJ1"/>
<keyword evidence="1" id="KW-0812">Transmembrane</keyword>
<reference evidence="2 3" key="1">
    <citation type="journal article" date="2014" name="Nat. Commun.">
        <title>Molecular traces of alternative social organization in a termite genome.</title>
        <authorList>
            <person name="Terrapon N."/>
            <person name="Li C."/>
            <person name="Robertson H.M."/>
            <person name="Ji L."/>
            <person name="Meng X."/>
            <person name="Booth W."/>
            <person name="Chen Z."/>
            <person name="Childers C.P."/>
            <person name="Glastad K.M."/>
            <person name="Gokhale K."/>
            <person name="Gowin J."/>
            <person name="Gronenberg W."/>
            <person name="Hermansen R.A."/>
            <person name="Hu H."/>
            <person name="Hunt B.G."/>
            <person name="Huylmans A.K."/>
            <person name="Khalil S.M."/>
            <person name="Mitchell R.D."/>
            <person name="Munoz-Torres M.C."/>
            <person name="Mustard J.A."/>
            <person name="Pan H."/>
            <person name="Reese J.T."/>
            <person name="Scharf M.E."/>
            <person name="Sun F."/>
            <person name="Vogel H."/>
            <person name="Xiao J."/>
            <person name="Yang W."/>
            <person name="Yang Z."/>
            <person name="Yang Z."/>
            <person name="Zhou J."/>
            <person name="Zhu J."/>
            <person name="Brent C.S."/>
            <person name="Elsik C.G."/>
            <person name="Goodisman M.A."/>
            <person name="Liberles D.A."/>
            <person name="Roe R.M."/>
            <person name="Vargo E.L."/>
            <person name="Vilcinskas A."/>
            <person name="Wang J."/>
            <person name="Bornberg-Bauer E."/>
            <person name="Korb J."/>
            <person name="Zhang G."/>
            <person name="Liebig J."/>
        </authorList>
    </citation>
    <scope>NUCLEOTIDE SEQUENCE [LARGE SCALE GENOMIC DNA]</scope>
    <source>
        <tissue evidence="2">Whole organism</tissue>
    </source>
</reference>
<organism evidence="2 3">
    <name type="scientific">Zootermopsis nevadensis</name>
    <name type="common">Dampwood termite</name>
    <dbReference type="NCBI Taxonomy" id="136037"/>
    <lineage>
        <taxon>Eukaryota</taxon>
        <taxon>Metazoa</taxon>
        <taxon>Ecdysozoa</taxon>
        <taxon>Arthropoda</taxon>
        <taxon>Hexapoda</taxon>
        <taxon>Insecta</taxon>
        <taxon>Pterygota</taxon>
        <taxon>Neoptera</taxon>
        <taxon>Polyneoptera</taxon>
        <taxon>Dictyoptera</taxon>
        <taxon>Blattodea</taxon>
        <taxon>Blattoidea</taxon>
        <taxon>Termitoidae</taxon>
        <taxon>Termopsidae</taxon>
        <taxon>Zootermopsis</taxon>
    </lineage>
</organism>
<dbReference type="eggNOG" id="ENOG502S3YA">
    <property type="taxonomic scope" value="Eukaryota"/>
</dbReference>
<sequence>MSYTKVPLGSHSCQYIPSRDITEDQEIQIFVKQLLINRVFQGYYEERRFVESLSSYRGVVLISTLEYDLKKDLDTVIKRLKKFYKFSKVWVGITGPDFIGAPLQHALWVKLQNLAFGHYWFQIRRVKFVEGREMIIHLNCLRHIDVGSRNVKMSESETVENAFQGAPQPVPANNYNSVMNDKIKQNFRDIKEEITANVASVVTLHNIKGAVCFMSVFIAACITGFFHIIGYVGDYTIKFMREFSIFIQASTPIFLAMIDFFSKCVGGFYLLIAMLWRGSHVNVPRYTDWRPQRRALQMPPNKEFGKMK</sequence>
<dbReference type="AlphaFoldDB" id="A0A067QRJ1"/>
<dbReference type="Proteomes" id="UP000027135">
    <property type="component" value="Unassembled WGS sequence"/>
</dbReference>
<dbReference type="OMA" id="ERCFVEQ"/>
<keyword evidence="1" id="KW-1133">Transmembrane helix</keyword>
<evidence type="ECO:0000256" key="1">
    <source>
        <dbReference type="SAM" id="Phobius"/>
    </source>
</evidence>
<accession>A0A067QRJ1</accession>
<feature type="transmembrane region" description="Helical" evidence="1">
    <location>
        <begin position="253"/>
        <end position="276"/>
    </location>
</feature>